<dbReference type="PRINTS" id="PR00111">
    <property type="entry name" value="ABHYDROLASE"/>
</dbReference>
<keyword evidence="1" id="KW-0472">Membrane</keyword>
<dbReference type="AlphaFoldDB" id="A0A1K1PQ18"/>
<keyword evidence="1" id="KW-1133">Transmembrane helix</keyword>
<dbReference type="PANTHER" id="PTHR43798">
    <property type="entry name" value="MONOACYLGLYCEROL LIPASE"/>
    <property type="match status" value="1"/>
</dbReference>
<evidence type="ECO:0000259" key="2">
    <source>
        <dbReference type="Pfam" id="PF00561"/>
    </source>
</evidence>
<evidence type="ECO:0000313" key="4">
    <source>
        <dbReference type="Proteomes" id="UP000183257"/>
    </source>
</evidence>
<dbReference type="InterPro" id="IPR000639">
    <property type="entry name" value="Epox_hydrolase-like"/>
</dbReference>
<dbReference type="InterPro" id="IPR000073">
    <property type="entry name" value="AB_hydrolase_1"/>
</dbReference>
<evidence type="ECO:0000313" key="3">
    <source>
        <dbReference type="EMBL" id="SFW49571.1"/>
    </source>
</evidence>
<dbReference type="STRING" id="76595.SAMN05660313_02097"/>
<feature type="domain" description="AB hydrolase-1" evidence="2">
    <location>
        <begin position="70"/>
        <end position="292"/>
    </location>
</feature>
<dbReference type="PRINTS" id="PR00412">
    <property type="entry name" value="EPOXHYDRLASE"/>
</dbReference>
<dbReference type="PANTHER" id="PTHR43798:SF5">
    <property type="entry name" value="MONOACYLGLYCEROL LIPASE ABHD6"/>
    <property type="match status" value="1"/>
</dbReference>
<dbReference type="GO" id="GO:0047372">
    <property type="term" value="F:monoacylglycerol lipase activity"/>
    <property type="evidence" value="ECO:0007669"/>
    <property type="project" value="TreeGrafter"/>
</dbReference>
<keyword evidence="1" id="KW-0812">Transmembrane</keyword>
<organism evidence="3 4">
    <name type="scientific">Cellulophaga fucicola</name>
    <dbReference type="NCBI Taxonomy" id="76595"/>
    <lineage>
        <taxon>Bacteria</taxon>
        <taxon>Pseudomonadati</taxon>
        <taxon>Bacteroidota</taxon>
        <taxon>Flavobacteriia</taxon>
        <taxon>Flavobacteriales</taxon>
        <taxon>Flavobacteriaceae</taxon>
        <taxon>Cellulophaga</taxon>
    </lineage>
</organism>
<protein>
    <submittedName>
        <fullName evidence="3">Pimeloyl-ACP methyl ester carboxylesterase</fullName>
    </submittedName>
</protein>
<reference evidence="4" key="1">
    <citation type="submission" date="2016-11" db="EMBL/GenBank/DDBJ databases">
        <authorList>
            <person name="Varghese N."/>
            <person name="Submissions S."/>
        </authorList>
    </citation>
    <scope>NUCLEOTIDE SEQUENCE [LARGE SCALE GENOMIC DNA]</scope>
    <source>
        <strain evidence="4">DSM 24786</strain>
    </source>
</reference>
<feature type="transmembrane region" description="Helical" evidence="1">
    <location>
        <begin position="7"/>
        <end position="26"/>
    </location>
</feature>
<dbReference type="SUPFAM" id="SSF53474">
    <property type="entry name" value="alpha/beta-Hydrolases"/>
    <property type="match status" value="1"/>
</dbReference>
<dbReference type="Gene3D" id="3.40.50.1820">
    <property type="entry name" value="alpha/beta hydrolase"/>
    <property type="match status" value="1"/>
</dbReference>
<dbReference type="GO" id="GO:0046464">
    <property type="term" value="P:acylglycerol catabolic process"/>
    <property type="evidence" value="ECO:0007669"/>
    <property type="project" value="TreeGrafter"/>
</dbReference>
<dbReference type="Pfam" id="PF00561">
    <property type="entry name" value="Abhydrolase_1"/>
    <property type="match status" value="1"/>
</dbReference>
<dbReference type="EMBL" id="FPIY01000002">
    <property type="protein sequence ID" value="SFW49571.1"/>
    <property type="molecule type" value="Genomic_DNA"/>
</dbReference>
<name>A0A1K1PQ18_9FLAO</name>
<accession>A0A1K1PQ18</accession>
<keyword evidence="4" id="KW-1185">Reference proteome</keyword>
<sequence>MKKLLKIIGGIIGVLVIAIAVIYFFFPKILVDQTNSSYARAAGLEKKTIEINGYTVHFYESEGEDDKPDFVLIHGMGDDKSSFLQTAKFLSEDYHLILPDLAGHGENERKEGLDYSIDGQAAFLKSFLEELGVNQFNLVGNSMGGHTAAAFAIKYPNDLNNLILLDAAGINIDDHVVYGGFGKEIKNKEELDAVLSRVFYKVPDLPGPIADYMIETINNSKDFVDGSLIPAIKNGKYFNLKDDVQSIKVPTLVLQGRHDEVVKFNVAEYYRDHIPNAKLVVIENASHSPQLEVPEEVANDIKKFISNTK</sequence>
<dbReference type="InterPro" id="IPR029058">
    <property type="entry name" value="AB_hydrolase_fold"/>
</dbReference>
<dbReference type="InterPro" id="IPR050266">
    <property type="entry name" value="AB_hydrolase_sf"/>
</dbReference>
<proteinExistence type="predicted"/>
<dbReference type="GO" id="GO:0016020">
    <property type="term" value="C:membrane"/>
    <property type="evidence" value="ECO:0007669"/>
    <property type="project" value="TreeGrafter"/>
</dbReference>
<evidence type="ECO:0000256" key="1">
    <source>
        <dbReference type="SAM" id="Phobius"/>
    </source>
</evidence>
<dbReference type="Proteomes" id="UP000183257">
    <property type="component" value="Unassembled WGS sequence"/>
</dbReference>
<dbReference type="OrthoDB" id="9780932at2"/>
<gene>
    <name evidence="3" type="ORF">SAMN05660313_02097</name>
</gene>